<dbReference type="EMBL" id="ML978366">
    <property type="protein sequence ID" value="KAF2023235.1"/>
    <property type="molecule type" value="Genomic_DNA"/>
</dbReference>
<accession>A0A9P4LFI0</accession>
<protein>
    <recommendedName>
        <fullName evidence="1">Gfd2/YDR514C-like C-terminal domain-containing protein</fullName>
    </recommendedName>
</protein>
<feature type="non-terminal residue" evidence="2">
    <location>
        <position position="1"/>
    </location>
</feature>
<reference evidence="2" key="1">
    <citation type="journal article" date="2020" name="Stud. Mycol.">
        <title>101 Dothideomycetes genomes: a test case for predicting lifestyles and emergence of pathogens.</title>
        <authorList>
            <person name="Haridas S."/>
            <person name="Albert R."/>
            <person name="Binder M."/>
            <person name="Bloem J."/>
            <person name="Labutti K."/>
            <person name="Salamov A."/>
            <person name="Andreopoulos B."/>
            <person name="Baker S."/>
            <person name="Barry K."/>
            <person name="Bills G."/>
            <person name="Bluhm B."/>
            <person name="Cannon C."/>
            <person name="Castanera R."/>
            <person name="Culley D."/>
            <person name="Daum C."/>
            <person name="Ezra D."/>
            <person name="Gonzalez J."/>
            <person name="Henrissat B."/>
            <person name="Kuo A."/>
            <person name="Liang C."/>
            <person name="Lipzen A."/>
            <person name="Lutzoni F."/>
            <person name="Magnuson J."/>
            <person name="Mondo S."/>
            <person name="Nolan M."/>
            <person name="Ohm R."/>
            <person name="Pangilinan J."/>
            <person name="Park H.-J."/>
            <person name="Ramirez L."/>
            <person name="Alfaro M."/>
            <person name="Sun H."/>
            <person name="Tritt A."/>
            <person name="Yoshinaga Y."/>
            <person name="Zwiers L.-H."/>
            <person name="Turgeon B."/>
            <person name="Goodwin S."/>
            <person name="Spatafora J."/>
            <person name="Crous P."/>
            <person name="Grigoriev I."/>
        </authorList>
    </citation>
    <scope>NUCLEOTIDE SEQUENCE</scope>
    <source>
        <strain evidence="2">CBS 110217</strain>
    </source>
</reference>
<dbReference type="PANTHER" id="PTHR28083">
    <property type="entry name" value="GOOD FOR FULL DBP5 ACTIVITY PROTEIN 2"/>
    <property type="match status" value="1"/>
</dbReference>
<dbReference type="Proteomes" id="UP000799777">
    <property type="component" value="Unassembled WGS sequence"/>
</dbReference>
<evidence type="ECO:0000259" key="1">
    <source>
        <dbReference type="Pfam" id="PF21762"/>
    </source>
</evidence>
<feature type="non-terminal residue" evidence="2">
    <location>
        <position position="229"/>
    </location>
</feature>
<dbReference type="GO" id="GO:0003676">
    <property type="term" value="F:nucleic acid binding"/>
    <property type="evidence" value="ECO:0007669"/>
    <property type="project" value="InterPro"/>
</dbReference>
<dbReference type="AlphaFoldDB" id="A0A9P4LFI0"/>
<gene>
    <name evidence="2" type="ORF">EK21DRAFT_12746</name>
</gene>
<dbReference type="InterPro" id="IPR036397">
    <property type="entry name" value="RNaseH_sf"/>
</dbReference>
<dbReference type="InterPro" id="IPR012337">
    <property type="entry name" value="RNaseH-like_sf"/>
</dbReference>
<dbReference type="OrthoDB" id="5953249at2759"/>
<dbReference type="GO" id="GO:0005634">
    <property type="term" value="C:nucleus"/>
    <property type="evidence" value="ECO:0007669"/>
    <property type="project" value="TreeGrafter"/>
</dbReference>
<dbReference type="InterPro" id="IPR040151">
    <property type="entry name" value="Gfd2/YDR514C-like"/>
</dbReference>
<comment type="caution">
    <text evidence="2">The sequence shown here is derived from an EMBL/GenBank/DDBJ whole genome shotgun (WGS) entry which is preliminary data.</text>
</comment>
<feature type="domain" description="Gfd2/YDR514C-like C-terminal" evidence="1">
    <location>
        <begin position="47"/>
        <end position="229"/>
    </location>
</feature>
<evidence type="ECO:0000313" key="3">
    <source>
        <dbReference type="Proteomes" id="UP000799777"/>
    </source>
</evidence>
<sequence>PPDFKSQLDISLSDGLVQTAILQHWAHRIEIAFQSGAAKSALHDALIVGIDLEWYEHDANYITEIGISVLDPRYVTRKGSAWDVLRSMTTHHVRVCEHAHMINSDFCQGSPEDFQFGKTSFVAVDEAKNVLRETFIQLDGRGPRPIIFVGHAVENDVAMTKDRFGFDIAKLETVAATVDTQVLAAEYGVVQRPKKAKLSQVLEKLGISEPSLHNAGNDIVCTMIAALLM</sequence>
<organism evidence="2 3">
    <name type="scientific">Setomelanomma holmii</name>
    <dbReference type="NCBI Taxonomy" id="210430"/>
    <lineage>
        <taxon>Eukaryota</taxon>
        <taxon>Fungi</taxon>
        <taxon>Dikarya</taxon>
        <taxon>Ascomycota</taxon>
        <taxon>Pezizomycotina</taxon>
        <taxon>Dothideomycetes</taxon>
        <taxon>Pleosporomycetidae</taxon>
        <taxon>Pleosporales</taxon>
        <taxon>Pleosporineae</taxon>
        <taxon>Phaeosphaeriaceae</taxon>
        <taxon>Setomelanomma</taxon>
    </lineage>
</organism>
<dbReference type="SUPFAM" id="SSF53098">
    <property type="entry name" value="Ribonuclease H-like"/>
    <property type="match status" value="1"/>
</dbReference>
<name>A0A9P4LFI0_9PLEO</name>
<dbReference type="InterPro" id="IPR048519">
    <property type="entry name" value="Gfd2/YDR514C-like_C"/>
</dbReference>
<dbReference type="PANTHER" id="PTHR28083:SF1">
    <property type="entry name" value="GOOD FOR FULL DBP5 ACTIVITY PROTEIN 2"/>
    <property type="match status" value="1"/>
</dbReference>
<evidence type="ECO:0000313" key="2">
    <source>
        <dbReference type="EMBL" id="KAF2023235.1"/>
    </source>
</evidence>
<keyword evidence="3" id="KW-1185">Reference proteome</keyword>
<proteinExistence type="predicted"/>
<dbReference type="Gene3D" id="3.30.420.10">
    <property type="entry name" value="Ribonuclease H-like superfamily/Ribonuclease H"/>
    <property type="match status" value="1"/>
</dbReference>
<dbReference type="Pfam" id="PF21762">
    <property type="entry name" value="DEDDh_C"/>
    <property type="match status" value="1"/>
</dbReference>